<feature type="compositionally biased region" description="Basic residues" evidence="1">
    <location>
        <begin position="78"/>
        <end position="90"/>
    </location>
</feature>
<evidence type="ECO:0000313" key="2">
    <source>
        <dbReference type="EMBL" id="KAF2452497.1"/>
    </source>
</evidence>
<dbReference type="EMBL" id="MU001708">
    <property type="protein sequence ID" value="KAF2452497.1"/>
    <property type="molecule type" value="Genomic_DNA"/>
</dbReference>
<dbReference type="Proteomes" id="UP000799766">
    <property type="component" value="Unassembled WGS sequence"/>
</dbReference>
<sequence>MHRSCAHRALGSSDLPPAPCPSPSVARGPHFLYFLFCAPEQLPTAETGARIHSHRYNTRERTSCPFAIPSRVPASCPARHHRPQNHRNHPNARPARQLAPDPPRFSIARPSLRSPTYKRCAQSRAKTYSAACFPRPPSKQGIPPGAAAAAAPCQRATLAFPWKKKKQKIKKRRGG</sequence>
<proteinExistence type="predicted"/>
<organism evidence="2 3">
    <name type="scientific">Lineolata rhizophorae</name>
    <dbReference type="NCBI Taxonomy" id="578093"/>
    <lineage>
        <taxon>Eukaryota</taxon>
        <taxon>Fungi</taxon>
        <taxon>Dikarya</taxon>
        <taxon>Ascomycota</taxon>
        <taxon>Pezizomycotina</taxon>
        <taxon>Dothideomycetes</taxon>
        <taxon>Dothideomycetes incertae sedis</taxon>
        <taxon>Lineolatales</taxon>
        <taxon>Lineolataceae</taxon>
        <taxon>Lineolata</taxon>
    </lineage>
</organism>
<protein>
    <submittedName>
        <fullName evidence="2">Uncharacterized protein</fullName>
    </submittedName>
</protein>
<dbReference type="AlphaFoldDB" id="A0A6A6NM09"/>
<evidence type="ECO:0000256" key="1">
    <source>
        <dbReference type="SAM" id="MobiDB-lite"/>
    </source>
</evidence>
<keyword evidence="3" id="KW-1185">Reference proteome</keyword>
<evidence type="ECO:0000313" key="3">
    <source>
        <dbReference type="Proteomes" id="UP000799766"/>
    </source>
</evidence>
<feature type="region of interest" description="Disordered" evidence="1">
    <location>
        <begin position="75"/>
        <end position="120"/>
    </location>
</feature>
<gene>
    <name evidence="2" type="ORF">BDY21DRAFT_359040</name>
</gene>
<reference evidence="2" key="1">
    <citation type="journal article" date="2020" name="Stud. Mycol.">
        <title>101 Dothideomycetes genomes: a test case for predicting lifestyles and emergence of pathogens.</title>
        <authorList>
            <person name="Haridas S."/>
            <person name="Albert R."/>
            <person name="Binder M."/>
            <person name="Bloem J."/>
            <person name="Labutti K."/>
            <person name="Salamov A."/>
            <person name="Andreopoulos B."/>
            <person name="Baker S."/>
            <person name="Barry K."/>
            <person name="Bills G."/>
            <person name="Bluhm B."/>
            <person name="Cannon C."/>
            <person name="Castanera R."/>
            <person name="Culley D."/>
            <person name="Daum C."/>
            <person name="Ezra D."/>
            <person name="Gonzalez J."/>
            <person name="Henrissat B."/>
            <person name="Kuo A."/>
            <person name="Liang C."/>
            <person name="Lipzen A."/>
            <person name="Lutzoni F."/>
            <person name="Magnuson J."/>
            <person name="Mondo S."/>
            <person name="Nolan M."/>
            <person name="Ohm R."/>
            <person name="Pangilinan J."/>
            <person name="Park H.-J."/>
            <person name="Ramirez L."/>
            <person name="Alfaro M."/>
            <person name="Sun H."/>
            <person name="Tritt A."/>
            <person name="Yoshinaga Y."/>
            <person name="Zwiers L.-H."/>
            <person name="Turgeon B."/>
            <person name="Goodwin S."/>
            <person name="Spatafora J."/>
            <person name="Crous P."/>
            <person name="Grigoriev I."/>
        </authorList>
    </citation>
    <scope>NUCLEOTIDE SEQUENCE</scope>
    <source>
        <strain evidence="2">ATCC 16933</strain>
    </source>
</reference>
<accession>A0A6A6NM09</accession>
<feature type="region of interest" description="Disordered" evidence="1">
    <location>
        <begin position="1"/>
        <end position="21"/>
    </location>
</feature>
<name>A0A6A6NM09_9PEZI</name>